<feature type="repeat" description="ANK" evidence="3">
    <location>
        <begin position="475"/>
        <end position="507"/>
    </location>
</feature>
<dbReference type="Pfam" id="PF13637">
    <property type="entry name" value="Ank_4"/>
    <property type="match status" value="1"/>
</dbReference>
<evidence type="ECO:0000256" key="1">
    <source>
        <dbReference type="ARBA" id="ARBA00022737"/>
    </source>
</evidence>
<feature type="repeat" description="ANK" evidence="3">
    <location>
        <begin position="341"/>
        <end position="373"/>
    </location>
</feature>
<dbReference type="PROSITE" id="PS50088">
    <property type="entry name" value="ANK_REPEAT"/>
    <property type="match status" value="5"/>
</dbReference>
<dbReference type="Proteomes" id="UP001310594">
    <property type="component" value="Unassembled WGS sequence"/>
</dbReference>
<comment type="caution">
    <text evidence="5">The sequence shown here is derived from an EMBL/GenBank/DDBJ whole genome shotgun (WGS) entry which is preliminary data.</text>
</comment>
<dbReference type="Pfam" id="PF12796">
    <property type="entry name" value="Ank_2"/>
    <property type="match status" value="3"/>
</dbReference>
<dbReference type="EMBL" id="JAVRQU010000006">
    <property type="protein sequence ID" value="KAK5701548.1"/>
    <property type="molecule type" value="Genomic_DNA"/>
</dbReference>
<keyword evidence="2 3" id="KW-0040">ANK repeat</keyword>
<evidence type="ECO:0000256" key="3">
    <source>
        <dbReference type="PROSITE-ProRule" id="PRU00023"/>
    </source>
</evidence>
<dbReference type="InterPro" id="IPR002110">
    <property type="entry name" value="Ankyrin_rpt"/>
</dbReference>
<dbReference type="Gene3D" id="1.25.40.20">
    <property type="entry name" value="Ankyrin repeat-containing domain"/>
    <property type="match status" value="4"/>
</dbReference>
<dbReference type="InterPro" id="IPR036770">
    <property type="entry name" value="Ankyrin_rpt-contain_sf"/>
</dbReference>
<gene>
    <name evidence="5" type="ORF">LTR97_004363</name>
</gene>
<feature type="repeat" description="ANK" evidence="3">
    <location>
        <begin position="569"/>
        <end position="598"/>
    </location>
</feature>
<organism evidence="5 6">
    <name type="scientific">Elasticomyces elasticus</name>
    <dbReference type="NCBI Taxonomy" id="574655"/>
    <lineage>
        <taxon>Eukaryota</taxon>
        <taxon>Fungi</taxon>
        <taxon>Dikarya</taxon>
        <taxon>Ascomycota</taxon>
        <taxon>Pezizomycotina</taxon>
        <taxon>Dothideomycetes</taxon>
        <taxon>Dothideomycetidae</taxon>
        <taxon>Mycosphaerellales</taxon>
        <taxon>Teratosphaeriaceae</taxon>
        <taxon>Elasticomyces</taxon>
    </lineage>
</organism>
<feature type="repeat" description="ANK" evidence="3">
    <location>
        <begin position="374"/>
        <end position="406"/>
    </location>
</feature>
<dbReference type="PANTHER" id="PTHR24198">
    <property type="entry name" value="ANKYRIN REPEAT AND PROTEIN KINASE DOMAIN-CONTAINING PROTEIN"/>
    <property type="match status" value="1"/>
</dbReference>
<sequence length="895" mass="97201">MAPKRGKETPLELCTSIIAQGNSIAVHILEYLSDSKTPRTGFRELAVEFLNTSRSLFPTRAGLTGAAQSRTQLPADSTNELQELLRQYEVNFSVLKQMVNKLLDNEKKQGFGKIGKGFRMMFADTDMEKMTLSLGQCREAARKNALVFTWVLDKVTIETTANIGYTALAAVLDRPDPTVIVGKLNEAQIVPKGHPAHALPRTDSALTHSYGTPRERREALSPTLSESAIMYRASSISTVRDAKSSFNAYSSFADDASVHTLPTPPLSVEEAAYAHHLAETVPKQAVRVAADPTAAPRWRPKRSNGALPPGSKAALLTAVQEQNHKMLEQLLDCGASTDNGPERNLLILAVAHHDMDSVRLLLLFGADANAKDIDGLTPLYAATEAMFLEAAQLLLRYGADPDLPAGQDEETPFAQSLSSNKAQFAQLYLKHGADPDATTARGETAFIQAMNKSTAANLVELMLVYDAKPNNKNGHGETALFRAINAERLDLVVILLEHGADPNLPGPKHMLWPAVHRPQMLKLLLEKGANLTRAPGVLELATSINSLEAVNVLLKHGCDPNAKKDGIFTPLCTAIRDNRGDLLEILLKAGADPNLPASEYPAFKCVTHHRTQFLPRLIAAGADPNTPKGIIETAVAHKDKDALAMLLGQRIDANARNAAGHTALTTAIRMNDIHSVSMLVSEGADPGVRGHEWPINMAVKTPDILAKLLPHISAAKIPKGALELAVQADKLESVKLLLAKGVDVEEKNGGVFSPLTTSIREDCKDIFRFLLDEAGADPNSPGEHLPIIKAIRRHRENDLSYIKHLIASGADINLMYRGWNAVLQALDKGDTQTLRLLADLGTPDLNARDEDGNSVLDIMRERGMKEEERILLGGGSPSPRMKEAFSSLREFVKVQ</sequence>
<dbReference type="PANTHER" id="PTHR24198:SF165">
    <property type="entry name" value="ANKYRIN REPEAT-CONTAINING PROTEIN-RELATED"/>
    <property type="match status" value="1"/>
</dbReference>
<protein>
    <recommendedName>
        <fullName evidence="7">Ankyrin repeat protein</fullName>
    </recommendedName>
</protein>
<proteinExistence type="predicted"/>
<accession>A0AAN7ZUC9</accession>
<dbReference type="SUPFAM" id="SSF48403">
    <property type="entry name" value="Ankyrin repeat"/>
    <property type="match status" value="2"/>
</dbReference>
<dbReference type="PROSITE" id="PS50297">
    <property type="entry name" value="ANK_REP_REGION"/>
    <property type="match status" value="2"/>
</dbReference>
<dbReference type="AlphaFoldDB" id="A0AAN7ZUC9"/>
<feature type="region of interest" description="Disordered" evidence="4">
    <location>
        <begin position="194"/>
        <end position="221"/>
    </location>
</feature>
<evidence type="ECO:0000256" key="4">
    <source>
        <dbReference type="SAM" id="MobiDB-lite"/>
    </source>
</evidence>
<keyword evidence="1" id="KW-0677">Repeat</keyword>
<evidence type="ECO:0008006" key="7">
    <source>
        <dbReference type="Google" id="ProtNLM"/>
    </source>
</evidence>
<name>A0AAN7ZUC9_9PEZI</name>
<evidence type="ECO:0000313" key="5">
    <source>
        <dbReference type="EMBL" id="KAK5701548.1"/>
    </source>
</evidence>
<evidence type="ECO:0000313" key="6">
    <source>
        <dbReference type="Proteomes" id="UP001310594"/>
    </source>
</evidence>
<feature type="repeat" description="ANK" evidence="3">
    <location>
        <begin position="659"/>
        <end position="691"/>
    </location>
</feature>
<evidence type="ECO:0000256" key="2">
    <source>
        <dbReference type="ARBA" id="ARBA00023043"/>
    </source>
</evidence>
<dbReference type="SMART" id="SM00248">
    <property type="entry name" value="ANK"/>
    <property type="match status" value="13"/>
</dbReference>
<reference evidence="5" key="1">
    <citation type="submission" date="2023-08" db="EMBL/GenBank/DDBJ databases">
        <title>Black Yeasts Isolated from many extreme environments.</title>
        <authorList>
            <person name="Coleine C."/>
            <person name="Stajich J.E."/>
            <person name="Selbmann L."/>
        </authorList>
    </citation>
    <scope>NUCLEOTIDE SEQUENCE</scope>
    <source>
        <strain evidence="5">CCFEE 5810</strain>
    </source>
</reference>